<gene>
    <name evidence="2" type="ORF">QBC42DRAFT_335719</name>
</gene>
<sequence>MVHRNRTLVGYIWFCLELDNYGCTTCAPAHHLSLLDLAEAVTISDTVKCPITASFQNLFSILGTWEPKSYDDDAQHDWVAGSRHAAPPRWALHKIFHVVMDEGPFDSDDLEFERWDQLPLVPAATSLLLRQQNRRRWKPKALAHMYCHYRYIFESIGRSTINLKKLVVFENFNQQYPAILQRLHLQFEHLAASFLVDARDFFDIEPSWEWPNLTSLVLTSRVLSLGEDPRMAAVFQYQTLHNARRATVTWGATWEFAMEPLLIRAWEAVVHHRYNDSWRLGVLQEQLNSAAIKSHGDANPSLGLSGQVIRPVSLQRIQMEQKTLESAKTAG</sequence>
<protein>
    <recommendedName>
        <fullName evidence="1">DUF6546 domain-containing protein</fullName>
    </recommendedName>
</protein>
<evidence type="ECO:0000313" key="3">
    <source>
        <dbReference type="Proteomes" id="UP001321749"/>
    </source>
</evidence>
<feature type="domain" description="DUF6546" evidence="1">
    <location>
        <begin position="230"/>
        <end position="310"/>
    </location>
</feature>
<feature type="domain" description="DUF6546" evidence="1">
    <location>
        <begin position="175"/>
        <end position="228"/>
    </location>
</feature>
<evidence type="ECO:0000313" key="2">
    <source>
        <dbReference type="EMBL" id="KAK4466430.1"/>
    </source>
</evidence>
<reference evidence="2" key="2">
    <citation type="submission" date="2023-06" db="EMBL/GenBank/DDBJ databases">
        <authorList>
            <consortium name="Lawrence Berkeley National Laboratory"/>
            <person name="Mondo S.J."/>
            <person name="Hensen N."/>
            <person name="Bonometti L."/>
            <person name="Westerberg I."/>
            <person name="Brannstrom I.O."/>
            <person name="Guillou S."/>
            <person name="Cros-Aarteil S."/>
            <person name="Calhoun S."/>
            <person name="Haridas S."/>
            <person name="Kuo A."/>
            <person name="Pangilinan J."/>
            <person name="Riley R."/>
            <person name="Labutti K."/>
            <person name="Andreopoulos B."/>
            <person name="Lipzen A."/>
            <person name="Chen C."/>
            <person name="Yanf M."/>
            <person name="Daum C."/>
            <person name="Ng V."/>
            <person name="Clum A."/>
            <person name="Steindorff A."/>
            <person name="Ohm R."/>
            <person name="Martin F."/>
            <person name="Silar P."/>
            <person name="Natvig D."/>
            <person name="Lalanne C."/>
            <person name="Gautier V."/>
            <person name="Ament-Velasquez S.L."/>
            <person name="Kruys A."/>
            <person name="Hutchinson M.I."/>
            <person name="Powell A.J."/>
            <person name="Barry K."/>
            <person name="Miller A.N."/>
            <person name="Grigoriev I.V."/>
            <person name="Debuchy R."/>
            <person name="Gladieux P."/>
            <person name="Thoren M.H."/>
            <person name="Johannesson H."/>
        </authorList>
    </citation>
    <scope>NUCLEOTIDE SEQUENCE</scope>
    <source>
        <strain evidence="2">PSN324</strain>
    </source>
</reference>
<evidence type="ECO:0000259" key="1">
    <source>
        <dbReference type="Pfam" id="PF20183"/>
    </source>
</evidence>
<comment type="caution">
    <text evidence="2">The sequence shown here is derived from an EMBL/GenBank/DDBJ whole genome shotgun (WGS) entry which is preliminary data.</text>
</comment>
<dbReference type="EMBL" id="MU864932">
    <property type="protein sequence ID" value="KAK4466430.1"/>
    <property type="molecule type" value="Genomic_DNA"/>
</dbReference>
<organism evidence="2 3">
    <name type="scientific">Cladorrhinum samala</name>
    <dbReference type="NCBI Taxonomy" id="585594"/>
    <lineage>
        <taxon>Eukaryota</taxon>
        <taxon>Fungi</taxon>
        <taxon>Dikarya</taxon>
        <taxon>Ascomycota</taxon>
        <taxon>Pezizomycotina</taxon>
        <taxon>Sordariomycetes</taxon>
        <taxon>Sordariomycetidae</taxon>
        <taxon>Sordariales</taxon>
        <taxon>Podosporaceae</taxon>
        <taxon>Cladorrhinum</taxon>
    </lineage>
</organism>
<dbReference type="Pfam" id="PF20183">
    <property type="entry name" value="DUF6546"/>
    <property type="match status" value="2"/>
</dbReference>
<dbReference type="AlphaFoldDB" id="A0AAV9I2Z6"/>
<dbReference type="InterPro" id="IPR046676">
    <property type="entry name" value="DUF6546"/>
</dbReference>
<proteinExistence type="predicted"/>
<accession>A0AAV9I2Z6</accession>
<name>A0AAV9I2Z6_9PEZI</name>
<dbReference type="Proteomes" id="UP001321749">
    <property type="component" value="Unassembled WGS sequence"/>
</dbReference>
<reference evidence="2" key="1">
    <citation type="journal article" date="2023" name="Mol. Phylogenet. Evol.">
        <title>Genome-scale phylogeny and comparative genomics of the fungal order Sordariales.</title>
        <authorList>
            <person name="Hensen N."/>
            <person name="Bonometti L."/>
            <person name="Westerberg I."/>
            <person name="Brannstrom I.O."/>
            <person name="Guillou S."/>
            <person name="Cros-Aarteil S."/>
            <person name="Calhoun S."/>
            <person name="Haridas S."/>
            <person name="Kuo A."/>
            <person name="Mondo S."/>
            <person name="Pangilinan J."/>
            <person name="Riley R."/>
            <person name="LaButti K."/>
            <person name="Andreopoulos B."/>
            <person name="Lipzen A."/>
            <person name="Chen C."/>
            <person name="Yan M."/>
            <person name="Daum C."/>
            <person name="Ng V."/>
            <person name="Clum A."/>
            <person name="Steindorff A."/>
            <person name="Ohm R.A."/>
            <person name="Martin F."/>
            <person name="Silar P."/>
            <person name="Natvig D.O."/>
            <person name="Lalanne C."/>
            <person name="Gautier V."/>
            <person name="Ament-Velasquez S.L."/>
            <person name="Kruys A."/>
            <person name="Hutchinson M.I."/>
            <person name="Powell A.J."/>
            <person name="Barry K."/>
            <person name="Miller A.N."/>
            <person name="Grigoriev I.V."/>
            <person name="Debuchy R."/>
            <person name="Gladieux P."/>
            <person name="Hiltunen Thoren M."/>
            <person name="Johannesson H."/>
        </authorList>
    </citation>
    <scope>NUCLEOTIDE SEQUENCE</scope>
    <source>
        <strain evidence="2">PSN324</strain>
    </source>
</reference>
<keyword evidence="3" id="KW-1185">Reference proteome</keyword>